<sequence>MRPSSMEESDLLDKLIHGKITSDEADDLCSAVLSDTSQTTPAHEILGLSFVLTTQPA</sequence>
<proteinExistence type="predicted"/>
<evidence type="ECO:0000313" key="2">
    <source>
        <dbReference type="Proteomes" id="UP000257139"/>
    </source>
</evidence>
<dbReference type="Proteomes" id="UP000257139">
    <property type="component" value="Chromosome CBM2594_b"/>
</dbReference>
<dbReference type="EMBL" id="LT978514">
    <property type="protein sequence ID" value="SPC22585.1"/>
    <property type="molecule type" value="Genomic_DNA"/>
</dbReference>
<reference evidence="1 2" key="1">
    <citation type="submission" date="2018-01" db="EMBL/GenBank/DDBJ databases">
        <authorList>
            <person name="Clerissi C."/>
        </authorList>
    </citation>
    <scope>NUCLEOTIDE SEQUENCE [LARGE SCALE GENOMIC DNA]</scope>
    <source>
        <strain evidence="1">Cupriavidus taiwanensis STM 6021</strain>
    </source>
</reference>
<gene>
    <name evidence="1" type="ORF">CBM2594_B30435</name>
</gene>
<protein>
    <submittedName>
        <fullName evidence="1">Uncharacterized protein</fullName>
    </submittedName>
</protein>
<organism evidence="1 2">
    <name type="scientific">Cupriavidus taiwanensis</name>
    <dbReference type="NCBI Taxonomy" id="164546"/>
    <lineage>
        <taxon>Bacteria</taxon>
        <taxon>Pseudomonadati</taxon>
        <taxon>Pseudomonadota</taxon>
        <taxon>Betaproteobacteria</taxon>
        <taxon>Burkholderiales</taxon>
        <taxon>Burkholderiaceae</taxon>
        <taxon>Cupriavidus</taxon>
    </lineage>
</organism>
<accession>A0A7Z7NNQ7</accession>
<dbReference type="AlphaFoldDB" id="A0A7Z7NNQ7"/>
<name>A0A7Z7NNQ7_9BURK</name>
<evidence type="ECO:0000313" key="1">
    <source>
        <dbReference type="EMBL" id="SPC22585.1"/>
    </source>
</evidence>